<feature type="transmembrane region" description="Helical" evidence="8">
    <location>
        <begin position="12"/>
        <end position="30"/>
    </location>
</feature>
<accession>A0A6C0NZF1</accession>
<dbReference type="GO" id="GO:0009847">
    <property type="term" value="P:spore germination"/>
    <property type="evidence" value="ECO:0007669"/>
    <property type="project" value="InterPro"/>
</dbReference>
<feature type="transmembrane region" description="Helical" evidence="8">
    <location>
        <begin position="36"/>
        <end position="60"/>
    </location>
</feature>
<name>A0A6C0NZF1_9BACL</name>
<evidence type="ECO:0000256" key="6">
    <source>
        <dbReference type="ARBA" id="ARBA00022989"/>
    </source>
</evidence>
<gene>
    <name evidence="9" type="ORF">GZH47_02730</name>
</gene>
<keyword evidence="5 8" id="KW-0812">Transmembrane</keyword>
<keyword evidence="10" id="KW-1185">Reference proteome</keyword>
<keyword evidence="6 8" id="KW-1133">Transmembrane helix</keyword>
<evidence type="ECO:0000256" key="5">
    <source>
        <dbReference type="ARBA" id="ARBA00022692"/>
    </source>
</evidence>
<dbReference type="EMBL" id="CP048286">
    <property type="protein sequence ID" value="QHW29852.1"/>
    <property type="molecule type" value="Genomic_DNA"/>
</dbReference>
<feature type="transmembrane region" description="Helical" evidence="8">
    <location>
        <begin position="180"/>
        <end position="202"/>
    </location>
</feature>
<feature type="transmembrane region" description="Helical" evidence="8">
    <location>
        <begin position="304"/>
        <end position="324"/>
    </location>
</feature>
<evidence type="ECO:0000256" key="3">
    <source>
        <dbReference type="ARBA" id="ARBA00022448"/>
    </source>
</evidence>
<dbReference type="RefSeq" id="WP_162638421.1">
    <property type="nucleotide sequence ID" value="NZ_CP048286.1"/>
</dbReference>
<evidence type="ECO:0000256" key="2">
    <source>
        <dbReference type="ARBA" id="ARBA00007998"/>
    </source>
</evidence>
<dbReference type="AlphaFoldDB" id="A0A6C0NZF1"/>
<evidence type="ECO:0000256" key="4">
    <source>
        <dbReference type="ARBA" id="ARBA00022544"/>
    </source>
</evidence>
<proteinExistence type="inferred from homology"/>
<dbReference type="Pfam" id="PF03845">
    <property type="entry name" value="Spore_permease"/>
    <property type="match status" value="1"/>
</dbReference>
<dbReference type="PANTHER" id="PTHR34975:SF2">
    <property type="entry name" value="SPORE GERMINATION PROTEIN A2"/>
    <property type="match status" value="1"/>
</dbReference>
<evidence type="ECO:0000313" key="10">
    <source>
        <dbReference type="Proteomes" id="UP000479114"/>
    </source>
</evidence>
<organism evidence="9 10">
    <name type="scientific">Paenibacillus rhizovicinus</name>
    <dbReference type="NCBI Taxonomy" id="2704463"/>
    <lineage>
        <taxon>Bacteria</taxon>
        <taxon>Bacillati</taxon>
        <taxon>Bacillota</taxon>
        <taxon>Bacilli</taxon>
        <taxon>Bacillales</taxon>
        <taxon>Paenibacillaceae</taxon>
        <taxon>Paenibacillus</taxon>
    </lineage>
</organism>
<evidence type="ECO:0000256" key="8">
    <source>
        <dbReference type="SAM" id="Phobius"/>
    </source>
</evidence>
<dbReference type="Proteomes" id="UP000479114">
    <property type="component" value="Chromosome"/>
</dbReference>
<feature type="transmembrane region" description="Helical" evidence="8">
    <location>
        <begin position="105"/>
        <end position="125"/>
    </location>
</feature>
<reference evidence="9 10" key="1">
    <citation type="submission" date="2020-02" db="EMBL/GenBank/DDBJ databases">
        <title>Paenibacillus sp. nov., isolated from rhizosphere soil of tomato.</title>
        <authorList>
            <person name="Weon H.-Y."/>
            <person name="Lee S.A."/>
        </authorList>
    </citation>
    <scope>NUCLEOTIDE SEQUENCE [LARGE SCALE GENOMIC DNA]</scope>
    <source>
        <strain evidence="9 10">14171R-81</strain>
    </source>
</reference>
<evidence type="ECO:0000313" key="9">
    <source>
        <dbReference type="EMBL" id="QHW29852.1"/>
    </source>
</evidence>
<keyword evidence="4" id="KW-0309">Germination</keyword>
<evidence type="ECO:0000256" key="1">
    <source>
        <dbReference type="ARBA" id="ARBA00004141"/>
    </source>
</evidence>
<feature type="transmembrane region" description="Helical" evidence="8">
    <location>
        <begin position="137"/>
        <end position="160"/>
    </location>
</feature>
<dbReference type="KEGG" id="prz:GZH47_02730"/>
<comment type="similarity">
    <text evidence="2">Belongs to the amino acid-polyamine-organocation (APC) superfamily. Spore germination protein (SGP) (TC 2.A.3.9) family.</text>
</comment>
<protein>
    <submittedName>
        <fullName evidence="9">GerAB/ArcD/ProY family transporter</fullName>
    </submittedName>
</protein>
<dbReference type="PANTHER" id="PTHR34975">
    <property type="entry name" value="SPORE GERMINATION PROTEIN A2"/>
    <property type="match status" value="1"/>
</dbReference>
<feature type="transmembrane region" description="Helical" evidence="8">
    <location>
        <begin position="81"/>
        <end position="99"/>
    </location>
</feature>
<dbReference type="InterPro" id="IPR004761">
    <property type="entry name" value="Spore_GerAB"/>
</dbReference>
<feature type="transmembrane region" description="Helical" evidence="8">
    <location>
        <begin position="270"/>
        <end position="292"/>
    </location>
</feature>
<comment type="subcellular location">
    <subcellularLocation>
        <location evidence="1">Membrane</location>
        <topology evidence="1">Multi-pass membrane protein</topology>
    </subcellularLocation>
</comment>
<evidence type="ECO:0000256" key="7">
    <source>
        <dbReference type="ARBA" id="ARBA00023136"/>
    </source>
</evidence>
<dbReference type="GO" id="GO:0016020">
    <property type="term" value="C:membrane"/>
    <property type="evidence" value="ECO:0007669"/>
    <property type="project" value="UniProtKB-SubCell"/>
</dbReference>
<sequence>MKSITQFQMYTMFTQFLFSTAIGFFIGPIVRMAGFMSWISVILGCAIGLLFGYFSYRLALRRPNEFLGIYGKDILGKWPHYIIVGFAILVNLYFAAFILRQLTDFIIQIYLPGTPSWAVASLFGICVARGTRSGAVIFFRSAQGLFLFSVISVFTFPLFTAAHVDSDKLIALVTDYQPHGIWEGSILAGALFGEMAFLIYLMPFFDNKEKTFRTLIWSGLTAVIVTIVNMIATLLLFGSDLTSNLTYPTLEMIRFMRAGSFLDNLDPMLIVFWLFSMLLKIGLFLLVGTMLIAHLFGLKDHKPFSYGMAGAMVFLSVFMFSTMADIERITNYSESSILILKSSLPALYCLVDWLRNRKGKLREF</sequence>
<keyword evidence="7 8" id="KW-0472">Membrane</keyword>
<keyword evidence="3" id="KW-0813">Transport</keyword>
<feature type="transmembrane region" description="Helical" evidence="8">
    <location>
        <begin position="214"/>
        <end position="237"/>
    </location>
</feature>